<keyword evidence="7 12" id="KW-1005">Bacterial flagellum biogenesis</keyword>
<evidence type="ECO:0000256" key="8">
    <source>
        <dbReference type="ARBA" id="ARBA00022927"/>
    </source>
</evidence>
<evidence type="ECO:0000256" key="11">
    <source>
        <dbReference type="ARBA" id="ARBA00023225"/>
    </source>
</evidence>
<dbReference type="GO" id="GO:0005886">
    <property type="term" value="C:plasma membrane"/>
    <property type="evidence" value="ECO:0007669"/>
    <property type="project" value="UniProtKB-SubCell"/>
</dbReference>
<dbReference type="GO" id="GO:0009306">
    <property type="term" value="P:protein secretion"/>
    <property type="evidence" value="ECO:0007669"/>
    <property type="project" value="InterPro"/>
</dbReference>
<dbReference type="Gene3D" id="6.10.250.2080">
    <property type="match status" value="1"/>
</dbReference>
<keyword evidence="4 12" id="KW-0813">Transport</keyword>
<dbReference type="InterPro" id="IPR006135">
    <property type="entry name" value="T3SS_substrate_exporter"/>
</dbReference>
<dbReference type="PANTHER" id="PTHR30531">
    <property type="entry name" value="FLAGELLAR BIOSYNTHETIC PROTEIN FLHB"/>
    <property type="match status" value="1"/>
</dbReference>
<dbReference type="InterPro" id="IPR029025">
    <property type="entry name" value="T3SS_substrate_exporter_C"/>
</dbReference>
<dbReference type="InterPro" id="IPR006136">
    <property type="entry name" value="FlhB"/>
</dbReference>
<evidence type="ECO:0000256" key="2">
    <source>
        <dbReference type="ARBA" id="ARBA00010690"/>
    </source>
</evidence>
<dbReference type="PRINTS" id="PR00950">
    <property type="entry name" value="TYPE3IMSPROT"/>
</dbReference>
<keyword evidence="11 12" id="KW-1006">Bacterial flagellum protein export</keyword>
<evidence type="ECO:0000256" key="7">
    <source>
        <dbReference type="ARBA" id="ARBA00022795"/>
    </source>
</evidence>
<evidence type="ECO:0000256" key="10">
    <source>
        <dbReference type="ARBA" id="ARBA00023136"/>
    </source>
</evidence>
<dbReference type="EMBL" id="CZBE01000006">
    <property type="protein sequence ID" value="CUP52118.1"/>
    <property type="molecule type" value="Genomic_DNA"/>
</dbReference>
<dbReference type="Proteomes" id="UP000095765">
    <property type="component" value="Unassembled WGS sequence"/>
</dbReference>
<dbReference type="Pfam" id="PF01312">
    <property type="entry name" value="Bac_export_2"/>
    <property type="match status" value="1"/>
</dbReference>
<evidence type="ECO:0000256" key="1">
    <source>
        <dbReference type="ARBA" id="ARBA00004651"/>
    </source>
</evidence>
<evidence type="ECO:0000256" key="9">
    <source>
        <dbReference type="ARBA" id="ARBA00022989"/>
    </source>
</evidence>
<keyword evidence="13" id="KW-0969">Cilium</keyword>
<gene>
    <name evidence="12 13" type="primary">flhB</name>
    <name evidence="13" type="ORF">ERS852551_01053</name>
</gene>
<organism evidence="13 14">
    <name type="scientific">Anaerotruncus colihominis</name>
    <dbReference type="NCBI Taxonomy" id="169435"/>
    <lineage>
        <taxon>Bacteria</taxon>
        <taxon>Bacillati</taxon>
        <taxon>Bacillota</taxon>
        <taxon>Clostridia</taxon>
        <taxon>Eubacteriales</taxon>
        <taxon>Oscillospiraceae</taxon>
        <taxon>Anaerotruncus</taxon>
    </lineage>
</organism>
<feature type="transmembrane region" description="Helical" evidence="12">
    <location>
        <begin position="44"/>
        <end position="72"/>
    </location>
</feature>
<dbReference type="GO" id="GO:0044780">
    <property type="term" value="P:bacterial-type flagellum assembly"/>
    <property type="evidence" value="ECO:0007669"/>
    <property type="project" value="InterPro"/>
</dbReference>
<name>A0A174NZT1_9FIRM</name>
<dbReference type="Gene3D" id="3.40.1690.10">
    <property type="entry name" value="secretion proteins EscU"/>
    <property type="match status" value="1"/>
</dbReference>
<reference evidence="13 14" key="1">
    <citation type="submission" date="2015-09" db="EMBL/GenBank/DDBJ databases">
        <authorList>
            <consortium name="Pathogen Informatics"/>
        </authorList>
    </citation>
    <scope>NUCLEOTIDE SEQUENCE [LARGE SCALE GENOMIC DNA]</scope>
    <source>
        <strain evidence="13 14">2789STDY5834939</strain>
    </source>
</reference>
<keyword evidence="10 12" id="KW-0472">Membrane</keyword>
<dbReference type="NCBIfam" id="TIGR00328">
    <property type="entry name" value="flhB"/>
    <property type="match status" value="1"/>
</dbReference>
<accession>A0A174NZT1</accession>
<feature type="transmembrane region" description="Helical" evidence="12">
    <location>
        <begin position="101"/>
        <end position="124"/>
    </location>
</feature>
<comment type="similarity">
    <text evidence="2 12">Belongs to the type III secretion exporter family.</text>
</comment>
<proteinExistence type="inferred from homology"/>
<evidence type="ECO:0000256" key="3">
    <source>
        <dbReference type="ARBA" id="ARBA00021622"/>
    </source>
</evidence>
<protein>
    <recommendedName>
        <fullName evidence="3 12">Flagellar biosynthetic protein FlhB</fullName>
    </recommendedName>
</protein>
<evidence type="ECO:0000313" key="14">
    <source>
        <dbReference type="Proteomes" id="UP000095765"/>
    </source>
</evidence>
<comment type="caution">
    <text evidence="12">Lacks conserved residue(s) required for the propagation of feature annotation.</text>
</comment>
<comment type="subcellular location">
    <subcellularLocation>
        <location evidence="1">Cell membrane</location>
        <topology evidence="1">Multi-pass membrane protein</topology>
    </subcellularLocation>
</comment>
<keyword evidence="9 12" id="KW-1133">Transmembrane helix</keyword>
<evidence type="ECO:0000313" key="13">
    <source>
        <dbReference type="EMBL" id="CUP52118.1"/>
    </source>
</evidence>
<keyword evidence="8 12" id="KW-0653">Protein transport</keyword>
<evidence type="ECO:0000256" key="12">
    <source>
        <dbReference type="RuleBase" id="RU364091"/>
    </source>
</evidence>
<evidence type="ECO:0000256" key="5">
    <source>
        <dbReference type="ARBA" id="ARBA00022475"/>
    </source>
</evidence>
<dbReference type="FunFam" id="3.40.1690.10:FF:000001">
    <property type="entry name" value="Flagellar biosynthetic protein FlhB"/>
    <property type="match status" value="1"/>
</dbReference>
<dbReference type="PANTHER" id="PTHR30531:SF12">
    <property type="entry name" value="FLAGELLAR BIOSYNTHETIC PROTEIN FLHB"/>
    <property type="match status" value="1"/>
</dbReference>
<evidence type="ECO:0000256" key="4">
    <source>
        <dbReference type="ARBA" id="ARBA00022448"/>
    </source>
</evidence>
<keyword evidence="13" id="KW-0282">Flagellum</keyword>
<dbReference type="AlphaFoldDB" id="A0A174NZT1"/>
<keyword evidence="5 12" id="KW-1003">Cell membrane</keyword>
<comment type="function">
    <text evidence="12">Required for formation of the rod structure in the basal body of the flagellar apparatus. Together with FliI and FliH, may constitute the export apparatus of flagellin.</text>
</comment>
<evidence type="ECO:0000256" key="6">
    <source>
        <dbReference type="ARBA" id="ARBA00022692"/>
    </source>
</evidence>
<keyword evidence="6 12" id="KW-0812">Transmembrane</keyword>
<sequence>MITTFYGFQLLWPLSYGTLKRALTSFIGMTSSIDRIGMQEIRIYFMQGCLFFVLSALPLLLICGLVVVICTVAQTRGLFTMKAAAPKFGRMNPLQGIKKMFSLRGVVELLKSIVKIIILGYIIYNSLGEQFFFMPRLMDMSLEQALAFTGNIILDIAKTAAIVMVFVAGFDYLYQWWDFEKNLRMSKQELKEEFKQTEGDPQVKGKIKERQQQQARQRMMQNVPNADVVIRNPTHYAVAIQYNPHQNNAPVVIAKGMDSLALRIVKVAQEHDIITMENKPLARGLYETVDLDREIPEQFYQPVAEVLAFVYNLKKKDLK</sequence>
<dbReference type="SUPFAM" id="SSF160544">
    <property type="entry name" value="EscU C-terminal domain-like"/>
    <property type="match status" value="1"/>
</dbReference>
<keyword evidence="13" id="KW-0966">Cell projection</keyword>
<feature type="transmembrane region" description="Helical" evidence="12">
    <location>
        <begin position="144"/>
        <end position="174"/>
    </location>
</feature>